<dbReference type="InterPro" id="IPR041682">
    <property type="entry name" value="AAA_14"/>
</dbReference>
<protein>
    <recommendedName>
        <fullName evidence="5">ATP-binding protein</fullName>
    </recommendedName>
</protein>
<feature type="domain" description="AAA" evidence="1">
    <location>
        <begin position="20"/>
        <end position="130"/>
    </location>
</feature>
<evidence type="ECO:0000313" key="3">
    <source>
        <dbReference type="EMBL" id="EFU80420.1"/>
    </source>
</evidence>
<sequence length="416" mass="45268">MSYVTRALDRRLDALLPEVPAIAIDGPKGVGKTATALQRADTVWMLDREETLLVAAADPDFLTVESGTFLLDEWQKFPSVWDAVRRQVDAGAPAGRFLLTGSATPIDANGTHSGAGRILSLRMRPMALFERGLAEPSVSLGALLRDPDQAVEGRTDFALPDYCRAIARSGFPGIMGKSAEMTQELLDSYLRLIVDRDLPDYGATVRRPETLRRWLAAYAAASSQTTSYANLLDATTGGDGSQPAKTTIIAYRDHLTALWILDPVPGWTPSSNAPKRLQQAPKHQLADPALAMRLLNLNETTLLGARGQKFLGQLFESLAVLSLRVAAEANRARVYHLRTRNGDHEVDIILEGANGEIAGLEVKLASAIDDRDVKHLHWLRSQLPDQNPLLAVISTGTQAYRRPDGIYVIPLALLGA</sequence>
<organism evidence="3 4">
    <name type="scientific">Mobiluncus curtisii ATCC 51333</name>
    <dbReference type="NCBI Taxonomy" id="887326"/>
    <lineage>
        <taxon>Bacteria</taxon>
        <taxon>Bacillati</taxon>
        <taxon>Actinomycetota</taxon>
        <taxon>Actinomycetes</taxon>
        <taxon>Actinomycetales</taxon>
        <taxon>Actinomycetaceae</taxon>
        <taxon>Mobiluncus</taxon>
    </lineage>
</organism>
<dbReference type="PANTHER" id="PTHR43566">
    <property type="entry name" value="CONSERVED PROTEIN"/>
    <property type="match status" value="1"/>
</dbReference>
<dbReference type="Pfam" id="PF13173">
    <property type="entry name" value="AAA_14"/>
    <property type="match status" value="1"/>
</dbReference>
<dbReference type="AlphaFoldDB" id="E6LXQ3"/>
<dbReference type="RefSeq" id="WP_004009065.1">
    <property type="nucleotide sequence ID" value="NZ_GL622340.1"/>
</dbReference>
<accession>E6LXQ3</accession>
<dbReference type="Proteomes" id="UP000005573">
    <property type="component" value="Unassembled WGS sequence"/>
</dbReference>
<dbReference type="PANTHER" id="PTHR43566:SF2">
    <property type="entry name" value="DUF4143 DOMAIN-CONTAINING PROTEIN"/>
    <property type="match status" value="1"/>
</dbReference>
<feature type="domain" description="DUF4143" evidence="2">
    <location>
        <begin position="196"/>
        <end position="364"/>
    </location>
</feature>
<dbReference type="HOGENOM" id="CLU_041527_4_1_11"/>
<evidence type="ECO:0000259" key="1">
    <source>
        <dbReference type="Pfam" id="PF13173"/>
    </source>
</evidence>
<reference evidence="3 4" key="1">
    <citation type="submission" date="2010-12" db="EMBL/GenBank/DDBJ databases">
        <authorList>
            <person name="Muzny D."/>
            <person name="Qin X."/>
            <person name="Deng J."/>
            <person name="Jiang H."/>
            <person name="Liu Y."/>
            <person name="Qu J."/>
            <person name="Song X.-Z."/>
            <person name="Zhang L."/>
            <person name="Thornton R."/>
            <person name="Coyle M."/>
            <person name="Francisco L."/>
            <person name="Jackson L."/>
            <person name="Javaid M."/>
            <person name="Korchina V."/>
            <person name="Kovar C."/>
            <person name="Mata R."/>
            <person name="Mathew T."/>
            <person name="Ngo R."/>
            <person name="Nguyen L."/>
            <person name="Nguyen N."/>
            <person name="Okwuonu G."/>
            <person name="Ongeri F."/>
            <person name="Pham C."/>
            <person name="Simmons D."/>
            <person name="Wilczek-Boney K."/>
            <person name="Hale W."/>
            <person name="Jakkamsetti A."/>
            <person name="Pham P."/>
            <person name="Ruth R."/>
            <person name="San Lucas F."/>
            <person name="Warren J."/>
            <person name="Zhang J."/>
            <person name="Zhao Z."/>
            <person name="Zhou C."/>
            <person name="Zhu D."/>
            <person name="Lee S."/>
            <person name="Bess C."/>
            <person name="Blankenburg K."/>
            <person name="Forbes L."/>
            <person name="Fu Q."/>
            <person name="Gubbala S."/>
            <person name="Hirani K."/>
            <person name="Jayaseelan J.C."/>
            <person name="Lara F."/>
            <person name="Munidasa M."/>
            <person name="Palculict T."/>
            <person name="Patil S."/>
            <person name="Pu L.-L."/>
            <person name="Saada N."/>
            <person name="Tang L."/>
            <person name="Weissenberger G."/>
            <person name="Zhu Y."/>
            <person name="Hemphill L."/>
            <person name="Shang Y."/>
            <person name="Youmans B."/>
            <person name="Ayvaz T."/>
            <person name="Ross M."/>
            <person name="Santibanez J."/>
            <person name="Aqrawi P."/>
            <person name="Gross S."/>
            <person name="Joshi V."/>
            <person name="Fowler G."/>
            <person name="Nazareth L."/>
            <person name="Reid J."/>
            <person name="Worley K."/>
            <person name="Petrosino J."/>
            <person name="Highlander S."/>
            <person name="Gibbs R."/>
        </authorList>
    </citation>
    <scope>NUCLEOTIDE SEQUENCE [LARGE SCALE GENOMIC DNA]</scope>
    <source>
        <strain evidence="3 4">ATCC 51333</strain>
    </source>
</reference>
<comment type="caution">
    <text evidence="3">The sequence shown here is derived from an EMBL/GenBank/DDBJ whole genome shotgun (WGS) entry which is preliminary data.</text>
</comment>
<evidence type="ECO:0000313" key="4">
    <source>
        <dbReference type="Proteomes" id="UP000005573"/>
    </source>
</evidence>
<dbReference type="EMBL" id="AEPY01000004">
    <property type="protein sequence ID" value="EFU80420.1"/>
    <property type="molecule type" value="Genomic_DNA"/>
</dbReference>
<gene>
    <name evidence="3" type="ORF">HMPREF0388_0640</name>
</gene>
<evidence type="ECO:0008006" key="5">
    <source>
        <dbReference type="Google" id="ProtNLM"/>
    </source>
</evidence>
<dbReference type="Pfam" id="PF13635">
    <property type="entry name" value="DUF4143"/>
    <property type="match status" value="1"/>
</dbReference>
<dbReference type="InterPro" id="IPR025420">
    <property type="entry name" value="DUF4143"/>
</dbReference>
<evidence type="ECO:0000259" key="2">
    <source>
        <dbReference type="Pfam" id="PF13635"/>
    </source>
</evidence>
<proteinExistence type="predicted"/>
<name>E6LXQ3_9ACTO</name>